<dbReference type="Proteomes" id="UP000281553">
    <property type="component" value="Unassembled WGS sequence"/>
</dbReference>
<dbReference type="InterPro" id="IPR006652">
    <property type="entry name" value="Kelch_1"/>
</dbReference>
<dbReference type="InterPro" id="IPR015915">
    <property type="entry name" value="Kelch-typ_b-propeller"/>
</dbReference>
<evidence type="ECO:0000256" key="1">
    <source>
        <dbReference type="ARBA" id="ARBA00022441"/>
    </source>
</evidence>
<sequence>MLSPRSSLAATNFKGKIIVVGGYDDNRSMASAEMFSPPTDAHPLGQWTKLANMDLPRSPLSLVVYENRLIPIEYGGGWDSEMEELVPEHGQAEDDLTTWKWVSKHVLSGFNTVVGAVCVHV</sequence>
<gene>
    <name evidence="2" type="ORF">DILT_LOCUS18093</name>
</gene>
<dbReference type="OrthoDB" id="6273316at2759"/>
<organism evidence="2 3">
    <name type="scientific">Dibothriocephalus latus</name>
    <name type="common">Fish tapeworm</name>
    <name type="synonym">Diphyllobothrium latum</name>
    <dbReference type="NCBI Taxonomy" id="60516"/>
    <lineage>
        <taxon>Eukaryota</taxon>
        <taxon>Metazoa</taxon>
        <taxon>Spiralia</taxon>
        <taxon>Lophotrochozoa</taxon>
        <taxon>Platyhelminthes</taxon>
        <taxon>Cestoda</taxon>
        <taxon>Eucestoda</taxon>
        <taxon>Diphyllobothriidea</taxon>
        <taxon>Diphyllobothriidae</taxon>
        <taxon>Dibothriocephalus</taxon>
    </lineage>
</organism>
<dbReference type="AlphaFoldDB" id="A0A3P7NBE8"/>
<dbReference type="SMART" id="SM00612">
    <property type="entry name" value="Kelch"/>
    <property type="match status" value="1"/>
</dbReference>
<evidence type="ECO:0000313" key="2">
    <source>
        <dbReference type="EMBL" id="VDN39984.1"/>
    </source>
</evidence>
<dbReference type="Gene3D" id="2.120.10.80">
    <property type="entry name" value="Kelch-type beta propeller"/>
    <property type="match status" value="1"/>
</dbReference>
<name>A0A3P7NBE8_DIBLA</name>
<evidence type="ECO:0000313" key="3">
    <source>
        <dbReference type="Proteomes" id="UP000281553"/>
    </source>
</evidence>
<keyword evidence="1" id="KW-0880">Kelch repeat</keyword>
<dbReference type="Pfam" id="PF01344">
    <property type="entry name" value="Kelch_1"/>
    <property type="match status" value="1"/>
</dbReference>
<accession>A0A3P7NBE8</accession>
<dbReference type="SUPFAM" id="SSF117281">
    <property type="entry name" value="Kelch motif"/>
    <property type="match status" value="1"/>
</dbReference>
<protein>
    <submittedName>
        <fullName evidence="2">Uncharacterized protein</fullName>
    </submittedName>
</protein>
<dbReference type="EMBL" id="UYRU01097305">
    <property type="protein sequence ID" value="VDN39984.1"/>
    <property type="molecule type" value="Genomic_DNA"/>
</dbReference>
<keyword evidence="3" id="KW-1185">Reference proteome</keyword>
<reference evidence="2 3" key="1">
    <citation type="submission" date="2018-11" db="EMBL/GenBank/DDBJ databases">
        <authorList>
            <consortium name="Pathogen Informatics"/>
        </authorList>
    </citation>
    <scope>NUCLEOTIDE SEQUENCE [LARGE SCALE GENOMIC DNA]</scope>
</reference>
<proteinExistence type="predicted"/>